<comment type="caution">
    <text evidence="1">The sequence shown here is derived from an EMBL/GenBank/DDBJ whole genome shotgun (WGS) entry which is preliminary data.</text>
</comment>
<organism evidence="1 2">
    <name type="scientific">Gracilariopsis chorda</name>
    <dbReference type="NCBI Taxonomy" id="448386"/>
    <lineage>
        <taxon>Eukaryota</taxon>
        <taxon>Rhodophyta</taxon>
        <taxon>Florideophyceae</taxon>
        <taxon>Rhodymeniophycidae</taxon>
        <taxon>Gracilariales</taxon>
        <taxon>Gracilariaceae</taxon>
        <taxon>Gracilariopsis</taxon>
    </lineage>
</organism>
<dbReference type="AlphaFoldDB" id="A0A2V3IWC2"/>
<name>A0A2V3IWC2_9FLOR</name>
<protein>
    <submittedName>
        <fullName evidence="1">Uncharacterized protein</fullName>
    </submittedName>
</protein>
<keyword evidence="2" id="KW-1185">Reference proteome</keyword>
<accession>A0A2V3IWC2</accession>
<reference evidence="1 2" key="1">
    <citation type="journal article" date="2018" name="Mol. Biol. Evol.">
        <title>Analysis of the draft genome of the red seaweed Gracilariopsis chorda provides insights into genome size evolution in Rhodophyta.</title>
        <authorList>
            <person name="Lee J."/>
            <person name="Yang E.C."/>
            <person name="Graf L."/>
            <person name="Yang J.H."/>
            <person name="Qiu H."/>
            <person name="Zel Zion U."/>
            <person name="Chan C.X."/>
            <person name="Stephens T.G."/>
            <person name="Weber A.P.M."/>
            <person name="Boo G.H."/>
            <person name="Boo S.M."/>
            <person name="Kim K.M."/>
            <person name="Shin Y."/>
            <person name="Jung M."/>
            <person name="Lee S.J."/>
            <person name="Yim H.S."/>
            <person name="Lee J.H."/>
            <person name="Bhattacharya D."/>
            <person name="Yoon H.S."/>
        </authorList>
    </citation>
    <scope>NUCLEOTIDE SEQUENCE [LARGE SCALE GENOMIC DNA]</scope>
    <source>
        <strain evidence="1 2">SKKU-2015</strain>
        <tissue evidence="1">Whole body</tissue>
    </source>
</reference>
<proteinExistence type="predicted"/>
<gene>
    <name evidence="1" type="ORF">BWQ96_03826</name>
</gene>
<dbReference type="EMBL" id="NBIV01000039">
    <property type="protein sequence ID" value="PXF46432.1"/>
    <property type="molecule type" value="Genomic_DNA"/>
</dbReference>
<sequence>MVSGKAIRKTQVSRARFDPTAVAEALKFLFNPSHVGTLSWGYKVLRISANETIPLPALSHREIRKDIYLEYVTFCDQESATHISRGSFVFS</sequence>
<evidence type="ECO:0000313" key="2">
    <source>
        <dbReference type="Proteomes" id="UP000247409"/>
    </source>
</evidence>
<evidence type="ECO:0000313" key="1">
    <source>
        <dbReference type="EMBL" id="PXF46432.1"/>
    </source>
</evidence>
<dbReference type="Proteomes" id="UP000247409">
    <property type="component" value="Unassembled WGS sequence"/>
</dbReference>